<dbReference type="HAMAP" id="MF_00158">
    <property type="entry name" value="PanC"/>
    <property type="match status" value="1"/>
</dbReference>
<name>A0A7G7G5Z7_9BACT</name>
<feature type="binding site" evidence="8">
    <location>
        <position position="176"/>
    </location>
    <ligand>
        <name>ATP</name>
        <dbReference type="ChEBI" id="CHEBI:30616"/>
    </ligand>
</feature>
<dbReference type="Gene3D" id="3.30.1300.10">
    <property type="entry name" value="Pantoate-beta-alanine ligase, C-terminal domain"/>
    <property type="match status" value="1"/>
</dbReference>
<feature type="binding site" evidence="8">
    <location>
        <position position="153"/>
    </location>
    <ligand>
        <name>(R)-pantoate</name>
        <dbReference type="ChEBI" id="CHEBI:15980"/>
    </ligand>
</feature>
<sequence>MQVITHLSEIKNITDNLRASGKIIGLVPTMGALHAGHLALLRAAVQHNTVTICSIFVNPIQFNNPEDYRLYPKTVDLDLALLQENNCDIVFMPLASEMYEHPAVLKFNFGALEQVMEGFYRPGHFNGVATVVSKLFHLIKPHRAYFGQKDLQQFAIIRQLVRDLSFDLELVCHSIVREPDGLAMSSRNQRLSPASRQLAPQLYEALQQAAGLIKGKQMPLQEIKSQVNTFLQKYPAIKLEYFEIVDAETLQPIVDFVKPLALCLAAYLGDVRLIDNIVLDPQ</sequence>
<feature type="active site" description="Proton donor" evidence="8">
    <location>
        <position position="37"/>
    </location>
</feature>
<dbReference type="KEGG" id="aswu:HUW51_07505"/>
<dbReference type="PANTHER" id="PTHR21299:SF1">
    <property type="entry name" value="PANTOATE--BETA-ALANINE LIGASE"/>
    <property type="match status" value="1"/>
</dbReference>
<dbReference type="InterPro" id="IPR003721">
    <property type="entry name" value="Pantoate_ligase"/>
</dbReference>
<accession>A0A7G7G5Z7</accession>
<evidence type="ECO:0000256" key="3">
    <source>
        <dbReference type="ARBA" id="ARBA00022598"/>
    </source>
</evidence>
<comment type="pathway">
    <text evidence="1 8">Cofactor biosynthesis; (R)-pantothenate biosynthesis; (R)-pantothenate from (R)-pantoate and beta-alanine: step 1/1.</text>
</comment>
<keyword evidence="8" id="KW-0963">Cytoplasm</keyword>
<dbReference type="AlphaFoldDB" id="A0A7G7G5Z7"/>
<dbReference type="PANTHER" id="PTHR21299">
    <property type="entry name" value="CYTIDYLATE KINASE/PANTOATE-BETA-ALANINE LIGASE"/>
    <property type="match status" value="1"/>
</dbReference>
<feature type="binding site" evidence="8">
    <location>
        <begin position="30"/>
        <end position="37"/>
    </location>
    <ligand>
        <name>ATP</name>
        <dbReference type="ChEBI" id="CHEBI:30616"/>
    </ligand>
</feature>
<dbReference type="Proteomes" id="UP000515237">
    <property type="component" value="Chromosome"/>
</dbReference>
<protein>
    <recommendedName>
        <fullName evidence="8">Pantothenate synthetase</fullName>
        <shortName evidence="8">PS</shortName>
        <ecNumber evidence="8">6.3.2.1</ecNumber>
    </recommendedName>
    <alternativeName>
        <fullName evidence="8">Pantoate--beta-alanine ligase</fullName>
    </alternativeName>
    <alternativeName>
        <fullName evidence="8">Pantoate-activating enzyme</fullName>
    </alternativeName>
</protein>
<dbReference type="NCBIfam" id="TIGR00018">
    <property type="entry name" value="panC"/>
    <property type="match status" value="1"/>
</dbReference>
<gene>
    <name evidence="8" type="primary">panC</name>
    <name evidence="9" type="ORF">HUW51_07505</name>
</gene>
<proteinExistence type="inferred from homology"/>
<comment type="function">
    <text evidence="8">Catalyzes the condensation of pantoate with beta-alanine in an ATP-dependent reaction via a pantoyl-adenylate intermediate.</text>
</comment>
<evidence type="ECO:0000313" key="10">
    <source>
        <dbReference type="Proteomes" id="UP000515237"/>
    </source>
</evidence>
<keyword evidence="4 8" id="KW-0566">Pantothenate biosynthesis</keyword>
<evidence type="ECO:0000256" key="4">
    <source>
        <dbReference type="ARBA" id="ARBA00022655"/>
    </source>
</evidence>
<reference evidence="9 10" key="1">
    <citation type="journal article" date="2018" name="Int. J. Syst. Evol. Microbiol.">
        <title>Adhaeribacter swui sp. nov., isolated from wet mud.</title>
        <authorList>
            <person name="Kim D.U."/>
            <person name="Kim K.W."/>
            <person name="Kang M.S."/>
            <person name="Kim J.Y."/>
            <person name="Jang J.H."/>
            <person name="Kim M.K."/>
        </authorList>
    </citation>
    <scope>NUCLEOTIDE SEQUENCE [LARGE SCALE GENOMIC DNA]</scope>
    <source>
        <strain evidence="9 10">KCTC 52873</strain>
    </source>
</reference>
<evidence type="ECO:0000256" key="1">
    <source>
        <dbReference type="ARBA" id="ARBA00004990"/>
    </source>
</evidence>
<comment type="subunit">
    <text evidence="8">Homodimer.</text>
</comment>
<dbReference type="EMBL" id="CP055156">
    <property type="protein sequence ID" value="QNF32581.1"/>
    <property type="molecule type" value="Genomic_DNA"/>
</dbReference>
<comment type="subcellular location">
    <subcellularLocation>
        <location evidence="8">Cytoplasm</location>
    </subcellularLocation>
</comment>
<dbReference type="InterPro" id="IPR042176">
    <property type="entry name" value="Pantoate_ligase_C"/>
</dbReference>
<dbReference type="Gene3D" id="3.40.50.620">
    <property type="entry name" value="HUPs"/>
    <property type="match status" value="1"/>
</dbReference>
<comment type="similarity">
    <text evidence="2 8">Belongs to the pantothenate synthetase family.</text>
</comment>
<evidence type="ECO:0000256" key="8">
    <source>
        <dbReference type="HAMAP-Rule" id="MF_00158"/>
    </source>
</evidence>
<dbReference type="EC" id="6.3.2.1" evidence="8"/>
<dbReference type="Pfam" id="PF02569">
    <property type="entry name" value="Pantoate_ligase"/>
    <property type="match status" value="1"/>
</dbReference>
<dbReference type="RefSeq" id="WP_185273359.1">
    <property type="nucleotide sequence ID" value="NZ_CP055156.1"/>
</dbReference>
<dbReference type="GO" id="GO:0004592">
    <property type="term" value="F:pantoate-beta-alanine ligase activity"/>
    <property type="evidence" value="ECO:0007669"/>
    <property type="project" value="UniProtKB-UniRule"/>
</dbReference>
<dbReference type="GO" id="GO:0005829">
    <property type="term" value="C:cytosol"/>
    <property type="evidence" value="ECO:0007669"/>
    <property type="project" value="TreeGrafter"/>
</dbReference>
<comment type="catalytic activity">
    <reaction evidence="7 8">
        <text>(R)-pantoate + beta-alanine + ATP = (R)-pantothenate + AMP + diphosphate + H(+)</text>
        <dbReference type="Rhea" id="RHEA:10912"/>
        <dbReference type="ChEBI" id="CHEBI:15378"/>
        <dbReference type="ChEBI" id="CHEBI:15980"/>
        <dbReference type="ChEBI" id="CHEBI:29032"/>
        <dbReference type="ChEBI" id="CHEBI:30616"/>
        <dbReference type="ChEBI" id="CHEBI:33019"/>
        <dbReference type="ChEBI" id="CHEBI:57966"/>
        <dbReference type="ChEBI" id="CHEBI:456215"/>
        <dbReference type="EC" id="6.3.2.1"/>
    </reaction>
</comment>
<keyword evidence="3 8" id="KW-0436">Ligase</keyword>
<organism evidence="9 10">
    <name type="scientific">Adhaeribacter swui</name>
    <dbReference type="NCBI Taxonomy" id="2086471"/>
    <lineage>
        <taxon>Bacteria</taxon>
        <taxon>Pseudomonadati</taxon>
        <taxon>Bacteroidota</taxon>
        <taxon>Cytophagia</taxon>
        <taxon>Cytophagales</taxon>
        <taxon>Hymenobacteraceae</taxon>
        <taxon>Adhaeribacter</taxon>
    </lineage>
</organism>
<dbReference type="CDD" id="cd00560">
    <property type="entry name" value="PanC"/>
    <property type="match status" value="1"/>
</dbReference>
<feature type="binding site" evidence="8">
    <location>
        <begin position="147"/>
        <end position="150"/>
    </location>
    <ligand>
        <name>ATP</name>
        <dbReference type="ChEBI" id="CHEBI:30616"/>
    </ligand>
</feature>
<dbReference type="GO" id="GO:0005524">
    <property type="term" value="F:ATP binding"/>
    <property type="evidence" value="ECO:0007669"/>
    <property type="project" value="UniProtKB-KW"/>
</dbReference>
<feature type="binding site" evidence="8">
    <location>
        <begin position="184"/>
        <end position="187"/>
    </location>
    <ligand>
        <name>ATP</name>
        <dbReference type="ChEBI" id="CHEBI:30616"/>
    </ligand>
</feature>
<dbReference type="InterPro" id="IPR014729">
    <property type="entry name" value="Rossmann-like_a/b/a_fold"/>
</dbReference>
<keyword evidence="6 8" id="KW-0067">ATP-binding</keyword>
<dbReference type="GO" id="GO:0015940">
    <property type="term" value="P:pantothenate biosynthetic process"/>
    <property type="evidence" value="ECO:0007669"/>
    <property type="project" value="UniProtKB-UniRule"/>
</dbReference>
<dbReference type="UniPathway" id="UPA00028">
    <property type="reaction ID" value="UER00005"/>
</dbReference>
<evidence type="ECO:0000256" key="6">
    <source>
        <dbReference type="ARBA" id="ARBA00022840"/>
    </source>
</evidence>
<evidence type="ECO:0000313" key="9">
    <source>
        <dbReference type="EMBL" id="QNF32581.1"/>
    </source>
</evidence>
<comment type="miscellaneous">
    <text evidence="8">The reaction proceeds by a bi uni uni bi ping pong mechanism.</text>
</comment>
<feature type="binding site" evidence="8">
    <location>
        <position position="61"/>
    </location>
    <ligand>
        <name>(R)-pantoate</name>
        <dbReference type="ChEBI" id="CHEBI:15980"/>
    </ligand>
</feature>
<evidence type="ECO:0000256" key="5">
    <source>
        <dbReference type="ARBA" id="ARBA00022741"/>
    </source>
</evidence>
<evidence type="ECO:0000256" key="2">
    <source>
        <dbReference type="ARBA" id="ARBA00009256"/>
    </source>
</evidence>
<keyword evidence="10" id="KW-1185">Reference proteome</keyword>
<feature type="binding site" evidence="8">
    <location>
        <position position="61"/>
    </location>
    <ligand>
        <name>beta-alanine</name>
        <dbReference type="ChEBI" id="CHEBI:57966"/>
    </ligand>
</feature>
<dbReference type="SUPFAM" id="SSF52374">
    <property type="entry name" value="Nucleotidylyl transferase"/>
    <property type="match status" value="1"/>
</dbReference>
<keyword evidence="5 8" id="KW-0547">Nucleotide-binding</keyword>
<evidence type="ECO:0000256" key="7">
    <source>
        <dbReference type="ARBA" id="ARBA00048258"/>
    </source>
</evidence>